<evidence type="ECO:0000313" key="3">
    <source>
        <dbReference type="Proteomes" id="UP000032304"/>
    </source>
</evidence>
<dbReference type="Proteomes" id="UP000032304">
    <property type="component" value="Chromosome 9"/>
</dbReference>
<dbReference type="AlphaFoldDB" id="A0A0D2QWA8"/>
<keyword evidence="3" id="KW-1185">Reference proteome</keyword>
<reference evidence="2 3" key="1">
    <citation type="journal article" date="2012" name="Nature">
        <title>Repeated polyploidization of Gossypium genomes and the evolution of spinnable cotton fibres.</title>
        <authorList>
            <person name="Paterson A.H."/>
            <person name="Wendel J.F."/>
            <person name="Gundlach H."/>
            <person name="Guo H."/>
            <person name="Jenkins J."/>
            <person name="Jin D."/>
            <person name="Llewellyn D."/>
            <person name="Showmaker K.C."/>
            <person name="Shu S."/>
            <person name="Udall J."/>
            <person name="Yoo M.J."/>
            <person name="Byers R."/>
            <person name="Chen W."/>
            <person name="Doron-Faigenboim A."/>
            <person name="Duke M.V."/>
            <person name="Gong L."/>
            <person name="Grimwood J."/>
            <person name="Grover C."/>
            <person name="Grupp K."/>
            <person name="Hu G."/>
            <person name="Lee T.H."/>
            <person name="Li J."/>
            <person name="Lin L."/>
            <person name="Liu T."/>
            <person name="Marler B.S."/>
            <person name="Page J.T."/>
            <person name="Roberts A.W."/>
            <person name="Romanel E."/>
            <person name="Sanders W.S."/>
            <person name="Szadkowski E."/>
            <person name="Tan X."/>
            <person name="Tang H."/>
            <person name="Xu C."/>
            <person name="Wang J."/>
            <person name="Wang Z."/>
            <person name="Zhang D."/>
            <person name="Zhang L."/>
            <person name="Ashrafi H."/>
            <person name="Bedon F."/>
            <person name="Bowers J.E."/>
            <person name="Brubaker C.L."/>
            <person name="Chee P.W."/>
            <person name="Das S."/>
            <person name="Gingle A.R."/>
            <person name="Haigler C.H."/>
            <person name="Harker D."/>
            <person name="Hoffmann L.V."/>
            <person name="Hovav R."/>
            <person name="Jones D.C."/>
            <person name="Lemke C."/>
            <person name="Mansoor S."/>
            <person name="ur Rahman M."/>
            <person name="Rainville L.N."/>
            <person name="Rambani A."/>
            <person name="Reddy U.K."/>
            <person name="Rong J.K."/>
            <person name="Saranga Y."/>
            <person name="Scheffler B.E."/>
            <person name="Scheffler J.A."/>
            <person name="Stelly D.M."/>
            <person name="Triplett B.A."/>
            <person name="Van Deynze A."/>
            <person name="Vaslin M.F."/>
            <person name="Waghmare V.N."/>
            <person name="Walford S.A."/>
            <person name="Wright R.J."/>
            <person name="Zaki E.A."/>
            <person name="Zhang T."/>
            <person name="Dennis E.S."/>
            <person name="Mayer K.F."/>
            <person name="Peterson D.G."/>
            <person name="Rokhsar D.S."/>
            <person name="Wang X."/>
            <person name="Schmutz J."/>
        </authorList>
    </citation>
    <scope>NUCLEOTIDE SEQUENCE [LARGE SCALE GENOMIC DNA]</scope>
</reference>
<accession>A0A0D2QWA8</accession>
<proteinExistence type="predicted"/>
<keyword evidence="1" id="KW-0472">Membrane</keyword>
<feature type="transmembrane region" description="Helical" evidence="1">
    <location>
        <begin position="25"/>
        <end position="45"/>
    </location>
</feature>
<evidence type="ECO:0000256" key="1">
    <source>
        <dbReference type="SAM" id="Phobius"/>
    </source>
</evidence>
<keyword evidence="1" id="KW-0812">Transmembrane</keyword>
<gene>
    <name evidence="2" type="ORF">B456_009G409100</name>
</gene>
<organism evidence="2 3">
    <name type="scientific">Gossypium raimondii</name>
    <name type="common">Peruvian cotton</name>
    <name type="synonym">Gossypium klotzschianum subsp. raimondii</name>
    <dbReference type="NCBI Taxonomy" id="29730"/>
    <lineage>
        <taxon>Eukaryota</taxon>
        <taxon>Viridiplantae</taxon>
        <taxon>Streptophyta</taxon>
        <taxon>Embryophyta</taxon>
        <taxon>Tracheophyta</taxon>
        <taxon>Spermatophyta</taxon>
        <taxon>Magnoliopsida</taxon>
        <taxon>eudicotyledons</taxon>
        <taxon>Gunneridae</taxon>
        <taxon>Pentapetalae</taxon>
        <taxon>rosids</taxon>
        <taxon>malvids</taxon>
        <taxon>Malvales</taxon>
        <taxon>Malvaceae</taxon>
        <taxon>Malvoideae</taxon>
        <taxon>Gossypium</taxon>
    </lineage>
</organism>
<dbReference type="Gramene" id="KJB62267">
    <property type="protein sequence ID" value="KJB62267"/>
    <property type="gene ID" value="B456_009G409100"/>
</dbReference>
<dbReference type="EMBL" id="CM001748">
    <property type="protein sequence ID" value="KJB62267.1"/>
    <property type="molecule type" value="Genomic_DNA"/>
</dbReference>
<keyword evidence="1" id="KW-1133">Transmembrane helix</keyword>
<sequence>MYSPPFLTITLFPHKFPQINQIHSFHISNLSFTLLFCFVFFIFCIKHLPMFGITKSLPEKNDIPALIGYGGLGLL</sequence>
<evidence type="ECO:0000313" key="2">
    <source>
        <dbReference type="EMBL" id="KJB62267.1"/>
    </source>
</evidence>
<protein>
    <submittedName>
        <fullName evidence="2">Uncharacterized protein</fullName>
    </submittedName>
</protein>
<name>A0A0D2QWA8_GOSRA</name>